<dbReference type="PANTHER" id="PTHR34070">
    <property type="entry name" value="ARMADILLO-TYPE FOLD"/>
    <property type="match status" value="1"/>
</dbReference>
<dbReference type="Gene3D" id="1.25.40.290">
    <property type="entry name" value="ARM repeat domains"/>
    <property type="match status" value="1"/>
</dbReference>
<gene>
    <name evidence="1" type="ORF">DI536_16700</name>
</gene>
<evidence type="ECO:0000313" key="1">
    <source>
        <dbReference type="EMBL" id="PZR11963.1"/>
    </source>
</evidence>
<comment type="caution">
    <text evidence="1">The sequence shown here is derived from an EMBL/GenBank/DDBJ whole genome shotgun (WGS) entry which is preliminary data.</text>
</comment>
<sequence>MEVKDWQAALRAELESRRDAARATKMQAYMKSKLPYYGVPGPELRKLVRGLAGGLLFPWFDSFNAFVRTVWTEATHREEKYAALTLLDMKQTRAFHTMEAVPLYEFLISDGAWWDVADEVAAHRFLPLFVTDHDAVVEVLRRWSKGSDLWLRRSAIISQVLRKKDTECALLFELAEPALAEREFFLRKAIGWGLRSAAKHHPKKIQKYLDEKGDALSGLSRREALKGLVAASEEKAVKKVAPKKKSSRTRGV</sequence>
<proteinExistence type="predicted"/>
<protein>
    <submittedName>
        <fullName evidence="1">DNA alkylation repair protein</fullName>
    </submittedName>
</protein>
<evidence type="ECO:0000313" key="2">
    <source>
        <dbReference type="Proteomes" id="UP000249061"/>
    </source>
</evidence>
<dbReference type="Pfam" id="PF08713">
    <property type="entry name" value="DNA_alkylation"/>
    <property type="match status" value="1"/>
</dbReference>
<dbReference type="InterPro" id="IPR014825">
    <property type="entry name" value="DNA_alkylation"/>
</dbReference>
<dbReference type="Gene3D" id="1.20.1660.10">
    <property type="entry name" value="Hypothetical protein (EF3068)"/>
    <property type="match status" value="1"/>
</dbReference>
<dbReference type="EMBL" id="QFQP01000013">
    <property type="protein sequence ID" value="PZR11963.1"/>
    <property type="molecule type" value="Genomic_DNA"/>
</dbReference>
<dbReference type="SUPFAM" id="SSF48371">
    <property type="entry name" value="ARM repeat"/>
    <property type="match status" value="1"/>
</dbReference>
<organism evidence="1 2">
    <name type="scientific">Archangium gephyra</name>
    <dbReference type="NCBI Taxonomy" id="48"/>
    <lineage>
        <taxon>Bacteria</taxon>
        <taxon>Pseudomonadati</taxon>
        <taxon>Myxococcota</taxon>
        <taxon>Myxococcia</taxon>
        <taxon>Myxococcales</taxon>
        <taxon>Cystobacterineae</taxon>
        <taxon>Archangiaceae</taxon>
        <taxon>Archangium</taxon>
    </lineage>
</organism>
<dbReference type="InterPro" id="IPR016024">
    <property type="entry name" value="ARM-type_fold"/>
</dbReference>
<dbReference type="Proteomes" id="UP000249061">
    <property type="component" value="Unassembled WGS sequence"/>
</dbReference>
<dbReference type="AlphaFoldDB" id="A0A2W5TFE7"/>
<dbReference type="PANTHER" id="PTHR34070:SF1">
    <property type="entry name" value="DNA ALKYLATION REPAIR PROTEIN"/>
    <property type="match status" value="1"/>
</dbReference>
<reference evidence="1 2" key="1">
    <citation type="submission" date="2017-08" db="EMBL/GenBank/DDBJ databases">
        <title>Infants hospitalized years apart are colonized by the same room-sourced microbial strains.</title>
        <authorList>
            <person name="Brooks B."/>
            <person name="Olm M.R."/>
            <person name="Firek B.A."/>
            <person name="Baker R."/>
            <person name="Thomas B.C."/>
            <person name="Morowitz M.J."/>
            <person name="Banfield J.F."/>
        </authorList>
    </citation>
    <scope>NUCLEOTIDE SEQUENCE [LARGE SCALE GENOMIC DNA]</scope>
    <source>
        <strain evidence="1">S2_003_000_R2_14</strain>
    </source>
</reference>
<name>A0A2W5TFE7_9BACT</name>
<accession>A0A2W5TFE7</accession>